<organism evidence="13 14">
    <name type="scientific">Brachionus calyciflorus</name>
    <dbReference type="NCBI Taxonomy" id="104777"/>
    <lineage>
        <taxon>Eukaryota</taxon>
        <taxon>Metazoa</taxon>
        <taxon>Spiralia</taxon>
        <taxon>Gnathifera</taxon>
        <taxon>Rotifera</taxon>
        <taxon>Eurotatoria</taxon>
        <taxon>Monogononta</taxon>
        <taxon>Pseudotrocha</taxon>
        <taxon>Ploima</taxon>
        <taxon>Brachionidae</taxon>
        <taxon>Brachionus</taxon>
    </lineage>
</organism>
<evidence type="ECO:0000256" key="1">
    <source>
        <dbReference type="ARBA" id="ARBA00004141"/>
    </source>
</evidence>
<dbReference type="GO" id="GO:0005886">
    <property type="term" value="C:plasma membrane"/>
    <property type="evidence" value="ECO:0007669"/>
    <property type="project" value="TreeGrafter"/>
</dbReference>
<reference evidence="13" key="1">
    <citation type="submission" date="2021-02" db="EMBL/GenBank/DDBJ databases">
        <authorList>
            <person name="Nowell W R."/>
        </authorList>
    </citation>
    <scope>NUCLEOTIDE SEQUENCE</scope>
    <source>
        <strain evidence="13">Ploen Becks lab</strain>
    </source>
</reference>
<evidence type="ECO:0000256" key="4">
    <source>
        <dbReference type="ARBA" id="ARBA00022692"/>
    </source>
</evidence>
<protein>
    <submittedName>
        <fullName evidence="13">Uncharacterized protein</fullName>
    </submittedName>
</protein>
<name>A0A814HKS9_9BILA</name>
<dbReference type="AlphaFoldDB" id="A0A814HKS9"/>
<dbReference type="PRINTS" id="PR01078">
    <property type="entry name" value="AMINACHANNEL"/>
</dbReference>
<keyword evidence="2 11" id="KW-0813">Transport</keyword>
<evidence type="ECO:0000256" key="7">
    <source>
        <dbReference type="ARBA" id="ARBA00023065"/>
    </source>
</evidence>
<comment type="caution">
    <text evidence="13">The sequence shown here is derived from an EMBL/GenBank/DDBJ whole genome shotgun (WGS) entry which is preliminary data.</text>
</comment>
<evidence type="ECO:0000256" key="12">
    <source>
        <dbReference type="SAM" id="Phobius"/>
    </source>
</evidence>
<evidence type="ECO:0000256" key="5">
    <source>
        <dbReference type="ARBA" id="ARBA00022989"/>
    </source>
</evidence>
<dbReference type="Proteomes" id="UP000663879">
    <property type="component" value="Unassembled WGS sequence"/>
</dbReference>
<evidence type="ECO:0000256" key="11">
    <source>
        <dbReference type="RuleBase" id="RU000679"/>
    </source>
</evidence>
<comment type="similarity">
    <text evidence="11">Belongs to the amiloride-sensitive sodium channel (TC 1.A.6) family.</text>
</comment>
<evidence type="ECO:0000256" key="10">
    <source>
        <dbReference type="ARBA" id="ARBA00023303"/>
    </source>
</evidence>
<keyword evidence="4 11" id="KW-0812">Transmembrane</keyword>
<keyword evidence="10 11" id="KW-0407">Ion channel</keyword>
<evidence type="ECO:0000313" key="13">
    <source>
        <dbReference type="EMBL" id="CAF1010992.1"/>
    </source>
</evidence>
<comment type="subcellular location">
    <subcellularLocation>
        <location evidence="1">Membrane</location>
        <topology evidence="1">Multi-pass membrane protein</topology>
    </subcellularLocation>
</comment>
<sequence>MKIESKKPDLKTRIKNVTLDIILSSTSHGLPNIFRSSNLYIKLMWIFFTLISSGLLAYMVTQSIMNYFKYEVTTKTRVKTEFKSTFPTITVCNLNFFTNEYSADYIKSIDYFKFERNPLSKNFEYFARALKTKNSSFYGDSLEKLIVYCEYEGRKCNMSQVKYYDHPEYGNCYMINSGYDKNGNKIPLWPAVAPKRQLGLNLLLNISVHDELKFLSPNYGAIVMIHNNTINPFVQEGITLSPKTESNIALTKSVFSSQPKPYSDCDGNTDDPNAYNYELFKLIHKNGGGYSQFLCLGLCVQRSVVNKCNCSLATFPSFFGAKACLSNVEEICMDNNIKIITGNTYISDVCYKECPLECEGMNFQKTVSINQFSNDNWIEYLQAYDKNDSIYFNKSINSDDLAAVRIYYETISYTQIEEEPTTLGVSVLSFVEIIECFMQIFLILINNNKVS</sequence>
<evidence type="ECO:0000313" key="14">
    <source>
        <dbReference type="Proteomes" id="UP000663879"/>
    </source>
</evidence>
<keyword evidence="8 12" id="KW-0472">Membrane</keyword>
<dbReference type="OrthoDB" id="6021021at2759"/>
<keyword evidence="6" id="KW-0915">Sodium</keyword>
<evidence type="ECO:0000256" key="9">
    <source>
        <dbReference type="ARBA" id="ARBA00023201"/>
    </source>
</evidence>
<dbReference type="PROSITE" id="PS01206">
    <property type="entry name" value="ASC"/>
    <property type="match status" value="1"/>
</dbReference>
<dbReference type="PANTHER" id="PTHR11690:SF248">
    <property type="entry name" value="PICKPOCKET 17, ISOFORM A"/>
    <property type="match status" value="1"/>
</dbReference>
<dbReference type="InterPro" id="IPR020903">
    <property type="entry name" value="ENaC_CS"/>
</dbReference>
<dbReference type="Gene3D" id="2.60.470.10">
    <property type="entry name" value="Acid-sensing ion channels like domains"/>
    <property type="match status" value="1"/>
</dbReference>
<keyword evidence="14" id="KW-1185">Reference proteome</keyword>
<evidence type="ECO:0000256" key="3">
    <source>
        <dbReference type="ARBA" id="ARBA00022461"/>
    </source>
</evidence>
<dbReference type="PANTHER" id="PTHR11690">
    <property type="entry name" value="AMILORIDE-SENSITIVE SODIUM CHANNEL-RELATED"/>
    <property type="match status" value="1"/>
</dbReference>
<dbReference type="GO" id="GO:0015280">
    <property type="term" value="F:ligand-gated sodium channel activity"/>
    <property type="evidence" value="ECO:0007669"/>
    <property type="project" value="TreeGrafter"/>
</dbReference>
<keyword evidence="7 11" id="KW-0406">Ion transport</keyword>
<dbReference type="InterPro" id="IPR001873">
    <property type="entry name" value="ENaC"/>
</dbReference>
<evidence type="ECO:0000256" key="8">
    <source>
        <dbReference type="ARBA" id="ARBA00023136"/>
    </source>
</evidence>
<evidence type="ECO:0000256" key="2">
    <source>
        <dbReference type="ARBA" id="ARBA00022448"/>
    </source>
</evidence>
<accession>A0A814HKS9</accession>
<gene>
    <name evidence="13" type="ORF">OXX778_LOCUS16889</name>
</gene>
<evidence type="ECO:0000256" key="6">
    <source>
        <dbReference type="ARBA" id="ARBA00023053"/>
    </source>
</evidence>
<dbReference type="EMBL" id="CAJNOC010004138">
    <property type="protein sequence ID" value="CAF1010992.1"/>
    <property type="molecule type" value="Genomic_DNA"/>
</dbReference>
<dbReference type="Pfam" id="PF00858">
    <property type="entry name" value="ASC"/>
    <property type="match status" value="1"/>
</dbReference>
<feature type="transmembrane region" description="Helical" evidence="12">
    <location>
        <begin position="39"/>
        <end position="60"/>
    </location>
</feature>
<keyword evidence="3 11" id="KW-0894">Sodium channel</keyword>
<proteinExistence type="inferred from homology"/>
<keyword evidence="5 12" id="KW-1133">Transmembrane helix</keyword>
<keyword evidence="9 11" id="KW-0739">Sodium transport</keyword>